<keyword evidence="1" id="KW-0808">Transferase</keyword>
<keyword evidence="4" id="KW-1185">Reference proteome</keyword>
<name>A0ABU6S9A1_9FABA</name>
<organism evidence="3 4">
    <name type="scientific">Stylosanthes scabra</name>
    <dbReference type="NCBI Taxonomy" id="79078"/>
    <lineage>
        <taxon>Eukaryota</taxon>
        <taxon>Viridiplantae</taxon>
        <taxon>Streptophyta</taxon>
        <taxon>Embryophyta</taxon>
        <taxon>Tracheophyta</taxon>
        <taxon>Spermatophyta</taxon>
        <taxon>Magnoliopsida</taxon>
        <taxon>eudicotyledons</taxon>
        <taxon>Gunneridae</taxon>
        <taxon>Pentapetalae</taxon>
        <taxon>rosids</taxon>
        <taxon>fabids</taxon>
        <taxon>Fabales</taxon>
        <taxon>Fabaceae</taxon>
        <taxon>Papilionoideae</taxon>
        <taxon>50 kb inversion clade</taxon>
        <taxon>dalbergioids sensu lato</taxon>
        <taxon>Dalbergieae</taxon>
        <taxon>Pterocarpus clade</taxon>
        <taxon>Stylosanthes</taxon>
    </lineage>
</organism>
<proteinExistence type="predicted"/>
<dbReference type="PANTHER" id="PTHR31625">
    <property type="match status" value="1"/>
</dbReference>
<protein>
    <submittedName>
        <fullName evidence="3">Uncharacterized protein</fullName>
    </submittedName>
</protein>
<dbReference type="Proteomes" id="UP001341840">
    <property type="component" value="Unassembled WGS sequence"/>
</dbReference>
<comment type="caution">
    <text evidence="3">The sequence shown here is derived from an EMBL/GenBank/DDBJ whole genome shotgun (WGS) entry which is preliminary data.</text>
</comment>
<gene>
    <name evidence="3" type="ORF">PIB30_022633</name>
</gene>
<dbReference type="EMBL" id="JASCZI010060492">
    <property type="protein sequence ID" value="MED6132849.1"/>
    <property type="molecule type" value="Genomic_DNA"/>
</dbReference>
<dbReference type="Pfam" id="PF02458">
    <property type="entry name" value="Transferase"/>
    <property type="match status" value="1"/>
</dbReference>
<dbReference type="InterPro" id="IPR051504">
    <property type="entry name" value="Plant_metabolite_acyltrans"/>
</dbReference>
<dbReference type="Gene3D" id="3.30.559.10">
    <property type="entry name" value="Chloramphenicol acetyltransferase-like domain"/>
    <property type="match status" value="2"/>
</dbReference>
<evidence type="ECO:0000256" key="2">
    <source>
        <dbReference type="ARBA" id="ARBA00023315"/>
    </source>
</evidence>
<sequence length="489" mass="54684">MANKVNQHDNKAVQLIDKCQVGPPPGSVPSPTSIPLSFFDLPWLSCPGSCKRIFFYDFPYSTTHFLQELLPNLKQSLSLTLKHFLPLSSTVVFPPKPQTPHFLYSQGDTLTFTVFESTTTNLNNLISHTPRNVKCLDPFVPILPSPRALEDGTLLIPPMAIQVTVFPNSGFTICITFSHVVADGRAFHNFIKFWASLCMSKTRDYLCSSLMEGSSLSPPFLDRDKIGDPNELKSIFLEKLWNMPLSSIGHMDFVPKINDMVRHTIVLRPDQIENLKKLVSMKCQSFGLGTLFHVSTFVVTCSLIWICNAKLEFITQVGGDEFPNEDEERYMMILADCRYLSEMKIPLTYFGNCLILALATIKRSKLVGQNGLFEAAIAIGSKVRELQCEPYKGVERLMSMFRNIAAMRHRVLGIAGSPKLGVYESDFGWGKPKLSEVVHVNSGGVFSLSDCRDIEGGVEVGIALEKSHMHKFNIMLNELLTNLAVVHQV</sequence>
<keyword evidence="2" id="KW-0012">Acyltransferase</keyword>
<evidence type="ECO:0000313" key="4">
    <source>
        <dbReference type="Proteomes" id="UP001341840"/>
    </source>
</evidence>
<evidence type="ECO:0000313" key="3">
    <source>
        <dbReference type="EMBL" id="MED6132849.1"/>
    </source>
</evidence>
<evidence type="ECO:0000256" key="1">
    <source>
        <dbReference type="ARBA" id="ARBA00022679"/>
    </source>
</evidence>
<reference evidence="3 4" key="1">
    <citation type="journal article" date="2023" name="Plants (Basel)">
        <title>Bridging the Gap: Combining Genomics and Transcriptomics Approaches to Understand Stylosanthes scabra, an Orphan Legume from the Brazilian Caatinga.</title>
        <authorList>
            <person name="Ferreira-Neto J.R.C."/>
            <person name="da Silva M.D."/>
            <person name="Binneck E."/>
            <person name="de Melo N.F."/>
            <person name="da Silva R.H."/>
            <person name="de Melo A.L.T.M."/>
            <person name="Pandolfi V."/>
            <person name="Bustamante F.O."/>
            <person name="Brasileiro-Vidal A.C."/>
            <person name="Benko-Iseppon A.M."/>
        </authorList>
    </citation>
    <scope>NUCLEOTIDE SEQUENCE [LARGE SCALE GENOMIC DNA]</scope>
    <source>
        <tissue evidence="3">Leaves</tissue>
    </source>
</reference>
<accession>A0ABU6S9A1</accession>
<dbReference type="InterPro" id="IPR023213">
    <property type="entry name" value="CAT-like_dom_sf"/>
</dbReference>